<feature type="region of interest" description="Disordered" evidence="1">
    <location>
        <begin position="1"/>
        <end position="35"/>
    </location>
</feature>
<evidence type="ECO:0000256" key="1">
    <source>
        <dbReference type="SAM" id="MobiDB-lite"/>
    </source>
</evidence>
<comment type="caution">
    <text evidence="2">The sequence shown here is derived from an EMBL/GenBank/DDBJ whole genome shotgun (WGS) entry which is preliminary data.</text>
</comment>
<evidence type="ECO:0000313" key="3">
    <source>
        <dbReference type="Proteomes" id="UP000027439"/>
    </source>
</evidence>
<organism evidence="2 3">
    <name type="scientific">Caballeronia grimmiae</name>
    <dbReference type="NCBI Taxonomy" id="1071679"/>
    <lineage>
        <taxon>Bacteria</taxon>
        <taxon>Pseudomonadati</taxon>
        <taxon>Pseudomonadota</taxon>
        <taxon>Betaproteobacteria</taxon>
        <taxon>Burkholderiales</taxon>
        <taxon>Burkholderiaceae</taxon>
        <taxon>Caballeronia</taxon>
    </lineage>
</organism>
<reference evidence="2 3" key="1">
    <citation type="submission" date="2014-03" db="EMBL/GenBank/DDBJ databases">
        <title>Draft Genome Sequences of Four Burkholderia Strains.</title>
        <authorList>
            <person name="Liu X.Y."/>
            <person name="Li C.X."/>
            <person name="Xu J.H."/>
        </authorList>
    </citation>
    <scope>NUCLEOTIDE SEQUENCE [LARGE SCALE GENOMIC DNA]</scope>
    <source>
        <strain evidence="2 3">R27</strain>
    </source>
</reference>
<dbReference type="Proteomes" id="UP000027439">
    <property type="component" value="Unassembled WGS sequence"/>
</dbReference>
<dbReference type="AlphaFoldDB" id="A0A069PA15"/>
<accession>A0A069PA15</accession>
<gene>
    <name evidence="2" type="ORF">BG57_16235</name>
</gene>
<feature type="compositionally biased region" description="Low complexity" evidence="1">
    <location>
        <begin position="12"/>
        <end position="23"/>
    </location>
</feature>
<evidence type="ECO:0000313" key="2">
    <source>
        <dbReference type="EMBL" id="KDR36659.1"/>
    </source>
</evidence>
<sequence>MRTASAEDNGFSTRRSASGATASVIFTPAPNSSPSADVSLAIDNHRAAPNALGATFTDGSGHPIKADGAGAFHVRPSGGVLSMQEKQLSTRAVTLVTNYH</sequence>
<dbReference type="EMBL" id="JFHE01000003">
    <property type="protein sequence ID" value="KDR36659.1"/>
    <property type="molecule type" value="Genomic_DNA"/>
</dbReference>
<proteinExistence type="predicted"/>
<protein>
    <submittedName>
        <fullName evidence="2">Uncharacterized protein</fullName>
    </submittedName>
</protein>
<name>A0A069PA15_9BURK</name>